<reference evidence="2 4" key="1">
    <citation type="journal article" date="2015" name="Mol. Plant Microbe Interact.">
        <title>Comparative Genomic Analysis of Pseudomonas chlororaphis PCL1606 Reveals New Insight into Antifungal Compounds Involved in Biocontrol.</title>
        <authorList>
            <person name="Calderon C.E."/>
            <person name="Ramos C."/>
            <person name="de Vicente A."/>
            <person name="Cazorla F.M."/>
        </authorList>
    </citation>
    <scope>NUCLEOTIDE SEQUENCE [LARGE SCALE GENOMIC DNA]</scope>
    <source>
        <strain evidence="2 4">PCL1606</strain>
    </source>
</reference>
<dbReference type="AlphaFoldDB" id="A0A0D5XSF0"/>
<dbReference type="Proteomes" id="UP000032748">
    <property type="component" value="Chromosome"/>
</dbReference>
<accession>A0A0D5XSF0</accession>
<reference evidence="3 5" key="2">
    <citation type="submission" date="2018-03" db="EMBL/GenBank/DDBJ databases">
        <title>Diversity of phytobeneficial traits revealed by whole-genome analysis of worldwide-isolated phenazine-producing Pseudomonas spp.</title>
        <authorList>
            <person name="Biessy A."/>
            <person name="Novinscak A."/>
            <person name="Blom J."/>
            <person name="Leger G."/>
            <person name="Thomashow L.S."/>
            <person name="Cazorla F.M."/>
            <person name="Josic D."/>
            <person name="Filion M."/>
        </authorList>
    </citation>
    <scope>NUCLEOTIDE SEQUENCE [LARGE SCALE GENOMIC DNA]</scope>
    <source>
        <strain evidence="3 5">B25</strain>
    </source>
</reference>
<evidence type="ECO:0000313" key="3">
    <source>
        <dbReference type="EMBL" id="AZE51817.1"/>
    </source>
</evidence>
<evidence type="ECO:0000256" key="1">
    <source>
        <dbReference type="SAM" id="MobiDB-lite"/>
    </source>
</evidence>
<protein>
    <submittedName>
        <fullName evidence="2">Uncharacterized protein</fullName>
    </submittedName>
</protein>
<gene>
    <name evidence="3" type="ORF">C4K04_6189</name>
    <name evidence="2" type="ORF">PCL1606_03050</name>
</gene>
<sequence length="44" mass="4657">MAGNGQQMLTRTAGKPSPQNALRHYSAGGRMLAYGPRETLVPAT</sequence>
<evidence type="ECO:0000313" key="4">
    <source>
        <dbReference type="Proteomes" id="UP000032748"/>
    </source>
</evidence>
<feature type="compositionally biased region" description="Polar residues" evidence="1">
    <location>
        <begin position="1"/>
        <end position="10"/>
    </location>
</feature>
<name>A0A0D5XSF0_9PSED</name>
<proteinExistence type="predicted"/>
<dbReference type="EMBL" id="CP011110">
    <property type="protein sequence ID" value="AKA21760.1"/>
    <property type="molecule type" value="Genomic_DNA"/>
</dbReference>
<feature type="region of interest" description="Disordered" evidence="1">
    <location>
        <begin position="1"/>
        <end position="23"/>
    </location>
</feature>
<dbReference type="PATRIC" id="fig|587753.10.peg.304"/>
<dbReference type="KEGG" id="pcz:PCL1606_03050"/>
<organism evidence="2 4">
    <name type="scientific">Pseudomonas chlororaphis</name>
    <dbReference type="NCBI Taxonomy" id="587753"/>
    <lineage>
        <taxon>Bacteria</taxon>
        <taxon>Pseudomonadati</taxon>
        <taxon>Pseudomonadota</taxon>
        <taxon>Gammaproteobacteria</taxon>
        <taxon>Pseudomonadales</taxon>
        <taxon>Pseudomonadaceae</taxon>
        <taxon>Pseudomonas</taxon>
    </lineage>
</organism>
<evidence type="ECO:0000313" key="5">
    <source>
        <dbReference type="Proteomes" id="UP000268048"/>
    </source>
</evidence>
<evidence type="ECO:0000313" key="2">
    <source>
        <dbReference type="EMBL" id="AKA21760.1"/>
    </source>
</evidence>
<dbReference type="Proteomes" id="UP000268048">
    <property type="component" value="Chromosome"/>
</dbReference>
<dbReference type="EMBL" id="CP027753">
    <property type="protein sequence ID" value="AZE51817.1"/>
    <property type="molecule type" value="Genomic_DNA"/>
</dbReference>